<dbReference type="GO" id="GO:0005886">
    <property type="term" value="C:plasma membrane"/>
    <property type="evidence" value="ECO:0007669"/>
    <property type="project" value="UniProtKB-SubCell"/>
</dbReference>
<sequence>MLDALLISLKVLAIDAPILALLGAALGWVLSRWSFRGRELLGLMLQLPVIMPPSVLGFYLLFVIAKTPGLRDMGVLFSFPAAVIGSIAPSLPLMIQSARGAFGSVDRTLEEAARVLGASRLRVFFSVTLPLCRRQLGVGLALACARALGDFGVTLMLAGNVPGSTQTLPLYIYSQVETLDFGAAHLASGLLALVGVGCLFLIRVMENGRGTLH</sequence>
<feature type="transmembrane region" description="Helical" evidence="7">
    <location>
        <begin position="43"/>
        <end position="63"/>
    </location>
</feature>
<evidence type="ECO:0000259" key="8">
    <source>
        <dbReference type="PROSITE" id="PS50928"/>
    </source>
</evidence>
<dbReference type="Proteomes" id="UP000005730">
    <property type="component" value="Chromosome"/>
</dbReference>
<dbReference type="GO" id="GO:0055085">
    <property type="term" value="P:transmembrane transport"/>
    <property type="evidence" value="ECO:0007669"/>
    <property type="project" value="InterPro"/>
</dbReference>
<dbReference type="OrthoDB" id="9795403at2"/>
<feature type="transmembrane region" description="Helical" evidence="7">
    <location>
        <begin position="181"/>
        <end position="202"/>
    </location>
</feature>
<comment type="similarity">
    <text evidence="7">Belongs to the binding-protein-dependent transport system permease family.</text>
</comment>
<dbReference type="InterPro" id="IPR035906">
    <property type="entry name" value="MetI-like_sf"/>
</dbReference>
<gene>
    <name evidence="9" type="ORF">TheveDRAFT_0193</name>
</gene>
<dbReference type="STRING" id="926567.TheveDRAFT_0193"/>
<comment type="subcellular location">
    <subcellularLocation>
        <location evidence="1 7">Cell membrane</location>
        <topology evidence="1 7">Multi-pass membrane protein</topology>
    </subcellularLocation>
</comment>
<dbReference type="PANTHER" id="PTHR30183">
    <property type="entry name" value="MOLYBDENUM TRANSPORT SYSTEM PERMEASE PROTEIN MODB"/>
    <property type="match status" value="1"/>
</dbReference>
<dbReference type="CDD" id="cd06261">
    <property type="entry name" value="TM_PBP2"/>
    <property type="match status" value="1"/>
</dbReference>
<proteinExistence type="inferred from homology"/>
<keyword evidence="4 7" id="KW-0812">Transmembrane</keyword>
<reference evidence="9 10" key="1">
    <citation type="submission" date="2011-10" db="EMBL/GenBank/DDBJ databases">
        <title>The Noncontiguous Finished genome of Thermanaerovibrio velox DSM 12556.</title>
        <authorList>
            <consortium name="US DOE Joint Genome Institute (JGI-PGF)"/>
            <person name="Lucas S."/>
            <person name="Copeland A."/>
            <person name="Lapidus A."/>
            <person name="Glavina del Rio T."/>
            <person name="Dalin E."/>
            <person name="Tice H."/>
            <person name="Bruce D."/>
            <person name="Goodwin L."/>
            <person name="Pitluck S."/>
            <person name="Peters L."/>
            <person name="Mikhailova N."/>
            <person name="Teshima H."/>
            <person name="Kyrpides N."/>
            <person name="Mavromatis K."/>
            <person name="Ivanova N."/>
            <person name="Markowitz V."/>
            <person name="Cheng J.-F."/>
            <person name="Hugenholtz P."/>
            <person name="Woyke T."/>
            <person name="Wu D."/>
            <person name="Spring S."/>
            <person name="Brambilla E.-M."/>
            <person name="Klenk H.-P."/>
            <person name="Eisen J.A."/>
        </authorList>
    </citation>
    <scope>NUCLEOTIDE SEQUENCE [LARGE SCALE GENOMIC DNA]</scope>
    <source>
        <strain evidence="9 10">DSM 12556</strain>
    </source>
</reference>
<name>H0UNH0_9BACT</name>
<organism evidence="9 10">
    <name type="scientific">Thermanaerovibrio velox DSM 12556</name>
    <dbReference type="NCBI Taxonomy" id="926567"/>
    <lineage>
        <taxon>Bacteria</taxon>
        <taxon>Thermotogati</taxon>
        <taxon>Synergistota</taxon>
        <taxon>Synergistia</taxon>
        <taxon>Synergistales</taxon>
        <taxon>Synergistaceae</taxon>
        <taxon>Thermanaerovibrio</taxon>
    </lineage>
</organism>
<dbReference type="SUPFAM" id="SSF161098">
    <property type="entry name" value="MetI-like"/>
    <property type="match status" value="1"/>
</dbReference>
<evidence type="ECO:0000256" key="1">
    <source>
        <dbReference type="ARBA" id="ARBA00004651"/>
    </source>
</evidence>
<evidence type="ECO:0000313" key="10">
    <source>
        <dbReference type="Proteomes" id="UP000005730"/>
    </source>
</evidence>
<evidence type="ECO:0000256" key="5">
    <source>
        <dbReference type="ARBA" id="ARBA00022989"/>
    </source>
</evidence>
<dbReference type="eggNOG" id="COG4149">
    <property type="taxonomic scope" value="Bacteria"/>
</dbReference>
<evidence type="ECO:0000256" key="7">
    <source>
        <dbReference type="RuleBase" id="RU363032"/>
    </source>
</evidence>
<evidence type="ECO:0000313" key="9">
    <source>
        <dbReference type="EMBL" id="EHM09377.1"/>
    </source>
</evidence>
<keyword evidence="2 7" id="KW-0813">Transport</keyword>
<keyword evidence="6 7" id="KW-0472">Membrane</keyword>
<accession>H0UNH0</accession>
<feature type="transmembrane region" description="Helical" evidence="7">
    <location>
        <begin position="12"/>
        <end position="31"/>
    </location>
</feature>
<dbReference type="PROSITE" id="PS50928">
    <property type="entry name" value="ABC_TM1"/>
    <property type="match status" value="1"/>
</dbReference>
<dbReference type="Pfam" id="PF00528">
    <property type="entry name" value="BPD_transp_1"/>
    <property type="match status" value="1"/>
</dbReference>
<keyword evidence="10" id="KW-1185">Reference proteome</keyword>
<dbReference type="RefSeq" id="WP_006582870.1">
    <property type="nucleotide sequence ID" value="NZ_CM001377.1"/>
</dbReference>
<dbReference type="HOGENOM" id="CLU_016047_14_3_0"/>
<evidence type="ECO:0000256" key="6">
    <source>
        <dbReference type="ARBA" id="ARBA00023136"/>
    </source>
</evidence>
<feature type="domain" description="ABC transmembrane type-1" evidence="8">
    <location>
        <begin position="5"/>
        <end position="202"/>
    </location>
</feature>
<feature type="transmembrane region" description="Helical" evidence="7">
    <location>
        <begin position="75"/>
        <end position="95"/>
    </location>
</feature>
<protein>
    <submittedName>
        <fullName evidence="9">ABC-type molybdate transport system, permease component</fullName>
    </submittedName>
</protein>
<dbReference type="Gene3D" id="1.10.3720.10">
    <property type="entry name" value="MetI-like"/>
    <property type="match status" value="1"/>
</dbReference>
<keyword evidence="5 7" id="KW-1133">Transmembrane helix</keyword>
<evidence type="ECO:0000256" key="2">
    <source>
        <dbReference type="ARBA" id="ARBA00022448"/>
    </source>
</evidence>
<dbReference type="EMBL" id="CM001377">
    <property type="protein sequence ID" value="EHM09377.1"/>
    <property type="molecule type" value="Genomic_DNA"/>
</dbReference>
<evidence type="ECO:0000256" key="3">
    <source>
        <dbReference type="ARBA" id="ARBA00022475"/>
    </source>
</evidence>
<dbReference type="PANTHER" id="PTHR30183:SF3">
    <property type="entry name" value="MOLYBDENUM TRANSPORT SYSTEM PERMEASE PROTEIN MODB"/>
    <property type="match status" value="1"/>
</dbReference>
<dbReference type="InterPro" id="IPR000515">
    <property type="entry name" value="MetI-like"/>
</dbReference>
<keyword evidence="3" id="KW-1003">Cell membrane</keyword>
<dbReference type="AlphaFoldDB" id="H0UNH0"/>
<evidence type="ECO:0000256" key="4">
    <source>
        <dbReference type="ARBA" id="ARBA00022692"/>
    </source>
</evidence>